<dbReference type="EMBL" id="MRTF01000006">
    <property type="protein sequence ID" value="OME91325.1"/>
    <property type="molecule type" value="Genomic_DNA"/>
</dbReference>
<comment type="caution">
    <text evidence="1">The sequence shown here is derived from an EMBL/GenBank/DDBJ whole genome shotgun (WGS) entry which is preliminary data.</text>
</comment>
<protein>
    <submittedName>
        <fullName evidence="1">Uncharacterized protein</fullName>
    </submittedName>
</protein>
<dbReference type="Proteomes" id="UP000187074">
    <property type="component" value="Unassembled WGS sequence"/>
</dbReference>
<name>A0A1R1AZ06_PAELA</name>
<dbReference type="RefSeq" id="WP_076323723.1">
    <property type="nucleotide sequence ID" value="NZ_MRTF01000006.1"/>
</dbReference>
<evidence type="ECO:0000313" key="2">
    <source>
        <dbReference type="Proteomes" id="UP000187074"/>
    </source>
</evidence>
<dbReference type="AlphaFoldDB" id="A0A1R1AZ06"/>
<proteinExistence type="predicted"/>
<organism evidence="1 2">
    <name type="scientific">Paenibacillus lautus</name>
    <name type="common">Bacillus lautus</name>
    <dbReference type="NCBI Taxonomy" id="1401"/>
    <lineage>
        <taxon>Bacteria</taxon>
        <taxon>Bacillati</taxon>
        <taxon>Bacillota</taxon>
        <taxon>Bacilli</taxon>
        <taxon>Bacillales</taxon>
        <taxon>Paenibacillaceae</taxon>
        <taxon>Paenibacillus</taxon>
    </lineage>
</organism>
<evidence type="ECO:0000313" key="1">
    <source>
        <dbReference type="EMBL" id="OME91325.1"/>
    </source>
</evidence>
<gene>
    <name evidence="1" type="ORF">BK123_17840</name>
</gene>
<accession>A0A1R1AZ06</accession>
<sequence>MGFNDNDGVAATQIEPLGQLYMNDYFEQIRIVVFPEIEHAEKRMYIAAPATTLEEANNVLKNAR</sequence>
<reference evidence="1 2" key="1">
    <citation type="submission" date="2016-11" db="EMBL/GenBank/DDBJ databases">
        <title>Paenibacillus species isolates.</title>
        <authorList>
            <person name="Beno S.M."/>
        </authorList>
    </citation>
    <scope>NUCLEOTIDE SEQUENCE [LARGE SCALE GENOMIC DNA]</scope>
    <source>
        <strain evidence="1 2">FSL F4-0100</strain>
    </source>
</reference>